<dbReference type="SMART" id="SM00481">
    <property type="entry name" value="POLIIIAc"/>
    <property type="match status" value="1"/>
</dbReference>
<proteinExistence type="predicted"/>
<reference evidence="4" key="1">
    <citation type="journal article" date="2014" name="Front. Microbiol.">
        <title>High frequency of phylogenetically diverse reductive dehalogenase-homologous genes in deep subseafloor sedimentary metagenomes.</title>
        <authorList>
            <person name="Kawai M."/>
            <person name="Futagami T."/>
            <person name="Toyoda A."/>
            <person name="Takaki Y."/>
            <person name="Nishi S."/>
            <person name="Hori S."/>
            <person name="Arai W."/>
            <person name="Tsubouchi T."/>
            <person name="Morono Y."/>
            <person name="Uchiyama I."/>
            <person name="Ito T."/>
            <person name="Fujiyama A."/>
            <person name="Inagaki F."/>
            <person name="Takami H."/>
        </authorList>
    </citation>
    <scope>NUCLEOTIDE SEQUENCE</scope>
    <source>
        <strain evidence="4">Expedition CK06-06</strain>
    </source>
</reference>
<dbReference type="AlphaFoldDB" id="X0ZMN6"/>
<dbReference type="InterPro" id="IPR003141">
    <property type="entry name" value="Pol/His_phosphatase_N"/>
</dbReference>
<comment type="caution">
    <text evidence="4">The sequence shown here is derived from an EMBL/GenBank/DDBJ whole genome shotgun (WGS) entry which is preliminary data.</text>
</comment>
<dbReference type="InterPro" id="IPR029398">
    <property type="entry name" value="PolB_thumb"/>
</dbReference>
<evidence type="ECO:0000313" key="4">
    <source>
        <dbReference type="EMBL" id="GAG70669.1"/>
    </source>
</evidence>
<dbReference type="EMBL" id="BART01000331">
    <property type="protein sequence ID" value="GAG70669.1"/>
    <property type="molecule type" value="Genomic_DNA"/>
</dbReference>
<dbReference type="Gene3D" id="3.30.210.10">
    <property type="entry name" value="DNA polymerase, thumb domain"/>
    <property type="match status" value="1"/>
</dbReference>
<dbReference type="InterPro" id="IPR037160">
    <property type="entry name" value="DNA_Pol_thumb_sf"/>
</dbReference>
<dbReference type="PANTHER" id="PTHR36928">
    <property type="entry name" value="PHOSPHATASE YCDX-RELATED"/>
    <property type="match status" value="1"/>
</dbReference>
<dbReference type="InterPro" id="IPR004013">
    <property type="entry name" value="PHP_dom"/>
</dbReference>
<dbReference type="InterPro" id="IPR050243">
    <property type="entry name" value="PHP_phosphatase"/>
</dbReference>
<dbReference type="GO" id="GO:0016779">
    <property type="term" value="F:nucleotidyltransferase activity"/>
    <property type="evidence" value="ECO:0007669"/>
    <property type="project" value="UniProtKB-KW"/>
</dbReference>
<dbReference type="InterPro" id="IPR047967">
    <property type="entry name" value="PolX_PHP"/>
</dbReference>
<evidence type="ECO:0000259" key="3">
    <source>
        <dbReference type="SMART" id="SM00481"/>
    </source>
</evidence>
<accession>X0ZMN6</accession>
<feature type="non-terminal residue" evidence="4">
    <location>
        <position position="1"/>
    </location>
</feature>
<dbReference type="GO" id="GO:0042578">
    <property type="term" value="F:phosphoric ester hydrolase activity"/>
    <property type="evidence" value="ECO:0007669"/>
    <property type="project" value="TreeGrafter"/>
</dbReference>
<dbReference type="GO" id="GO:0005829">
    <property type="term" value="C:cytosol"/>
    <property type="evidence" value="ECO:0007669"/>
    <property type="project" value="TreeGrafter"/>
</dbReference>
<dbReference type="FunFam" id="3.20.20.140:FF:000047">
    <property type="entry name" value="PHP domain-containing protein"/>
    <property type="match status" value="1"/>
</dbReference>
<dbReference type="SUPFAM" id="SSF81301">
    <property type="entry name" value="Nucleotidyltransferase"/>
    <property type="match status" value="1"/>
</dbReference>
<evidence type="ECO:0000256" key="1">
    <source>
        <dbReference type="ARBA" id="ARBA00022679"/>
    </source>
</evidence>
<dbReference type="Gene3D" id="3.20.20.140">
    <property type="entry name" value="Metal-dependent hydrolases"/>
    <property type="match status" value="1"/>
</dbReference>
<feature type="domain" description="Polymerase/histidinol phosphatase N-terminal" evidence="3">
    <location>
        <begin position="144"/>
        <end position="223"/>
    </location>
</feature>
<dbReference type="GO" id="GO:0008270">
    <property type="term" value="F:zinc ion binding"/>
    <property type="evidence" value="ECO:0007669"/>
    <property type="project" value="TreeGrafter"/>
</dbReference>
<dbReference type="CDD" id="cd07436">
    <property type="entry name" value="PHP_PolX"/>
    <property type="match status" value="1"/>
</dbReference>
<organism evidence="4">
    <name type="scientific">marine sediment metagenome</name>
    <dbReference type="NCBI Taxonomy" id="412755"/>
    <lineage>
        <taxon>unclassified sequences</taxon>
        <taxon>metagenomes</taxon>
        <taxon>ecological metagenomes</taxon>
    </lineage>
</organism>
<keyword evidence="2" id="KW-0548">Nucleotidyltransferase</keyword>
<dbReference type="InterPro" id="IPR016195">
    <property type="entry name" value="Pol/histidinol_Pase-like"/>
</dbReference>
<gene>
    <name evidence="4" type="ORF">S01H4_01715</name>
</gene>
<dbReference type="PANTHER" id="PTHR36928:SF1">
    <property type="entry name" value="PHOSPHATASE YCDX-RELATED"/>
    <property type="match status" value="1"/>
</dbReference>
<sequence>LITLKSTCIPSKVMIELLVSPLTKTLSTCGKFIKVFITFFELDDVDLRVIKPESYGSALAYFTGSKAHNIRIREIAMKNGLKINEYGVFNEKNNKKIAGENEEEIYQILALPFIVPELREDRGEIEVAKNNNLPNLVELSEINGDLHVHTVWSDGGNSIEEMIKDAQKRGYKYLAICDHSQSLKIAGGLSEEKLVEQIKKIKELNEKYKNFTILAGSEVDIKADGSLDYPDELLKKLDIVVAAIHTRFRRSRYEMTKRIIKAIQNPHVNILAHPTGRLLGVRDAYEVNLDEILKVAKINKIALEINAFPERLDLNDINCRKAKEYGVMISINTDSHITNQLDYMALGVSVARRGWLEPENIINTKPIEQIIKFLKS</sequence>
<dbReference type="SUPFAM" id="SSF89550">
    <property type="entry name" value="PHP domain-like"/>
    <property type="match status" value="1"/>
</dbReference>
<evidence type="ECO:0000256" key="2">
    <source>
        <dbReference type="ARBA" id="ARBA00022695"/>
    </source>
</evidence>
<dbReference type="Pfam" id="PF02811">
    <property type="entry name" value="PHP"/>
    <property type="match status" value="1"/>
</dbReference>
<protein>
    <recommendedName>
        <fullName evidence="3">Polymerase/histidinol phosphatase N-terminal domain-containing protein</fullName>
    </recommendedName>
</protein>
<dbReference type="InterPro" id="IPR043519">
    <property type="entry name" value="NT_sf"/>
</dbReference>
<keyword evidence="1" id="KW-0808">Transferase</keyword>
<name>X0ZMN6_9ZZZZ</name>
<dbReference type="Pfam" id="PF14791">
    <property type="entry name" value="DNA_pol_B_thumb"/>
    <property type="match status" value="1"/>
</dbReference>